<organism evidence="2 3">
    <name type="scientific">Setaria viridis</name>
    <name type="common">Green bristlegrass</name>
    <name type="synonym">Setaria italica subsp. viridis</name>
    <dbReference type="NCBI Taxonomy" id="4556"/>
    <lineage>
        <taxon>Eukaryota</taxon>
        <taxon>Viridiplantae</taxon>
        <taxon>Streptophyta</taxon>
        <taxon>Embryophyta</taxon>
        <taxon>Tracheophyta</taxon>
        <taxon>Spermatophyta</taxon>
        <taxon>Magnoliopsida</taxon>
        <taxon>Liliopsida</taxon>
        <taxon>Poales</taxon>
        <taxon>Poaceae</taxon>
        <taxon>PACMAD clade</taxon>
        <taxon>Panicoideae</taxon>
        <taxon>Panicodae</taxon>
        <taxon>Paniceae</taxon>
        <taxon>Cenchrinae</taxon>
        <taxon>Setaria</taxon>
    </lineage>
</organism>
<evidence type="ECO:0000313" key="2">
    <source>
        <dbReference type="EMBL" id="TKW00219.1"/>
    </source>
</evidence>
<dbReference type="PANTHER" id="PTHR47127">
    <property type="entry name" value="10A19I.15"/>
    <property type="match status" value="1"/>
</dbReference>
<dbReference type="Proteomes" id="UP000298652">
    <property type="component" value="Chromosome 8"/>
</dbReference>
<evidence type="ECO:0000313" key="3">
    <source>
        <dbReference type="Proteomes" id="UP000298652"/>
    </source>
</evidence>
<protein>
    <submittedName>
        <fullName evidence="2">Uncharacterized protein</fullName>
    </submittedName>
</protein>
<feature type="region of interest" description="Disordered" evidence="1">
    <location>
        <begin position="1"/>
        <end position="28"/>
    </location>
</feature>
<name>A0A4U6TI16_SETVI</name>
<dbReference type="OMA" id="WIKHILA"/>
<dbReference type="EMBL" id="CM016559">
    <property type="protein sequence ID" value="TKW00219.1"/>
    <property type="molecule type" value="Genomic_DNA"/>
</dbReference>
<evidence type="ECO:0000256" key="1">
    <source>
        <dbReference type="SAM" id="MobiDB-lite"/>
    </source>
</evidence>
<keyword evidence="3" id="KW-1185">Reference proteome</keyword>
<reference evidence="2" key="1">
    <citation type="submission" date="2019-03" db="EMBL/GenBank/DDBJ databases">
        <title>WGS assembly of Setaria viridis.</title>
        <authorList>
            <person name="Huang P."/>
            <person name="Jenkins J."/>
            <person name="Grimwood J."/>
            <person name="Barry K."/>
            <person name="Healey A."/>
            <person name="Mamidi S."/>
            <person name="Sreedasyam A."/>
            <person name="Shu S."/>
            <person name="Feldman M."/>
            <person name="Wu J."/>
            <person name="Yu Y."/>
            <person name="Chen C."/>
            <person name="Johnson J."/>
            <person name="Rokhsar D."/>
            <person name="Baxter I."/>
            <person name="Schmutz J."/>
            <person name="Brutnell T."/>
            <person name="Kellogg E."/>
        </authorList>
    </citation>
    <scope>NUCLEOTIDE SEQUENCE [LARGE SCALE GENOMIC DNA]</scope>
</reference>
<proteinExistence type="predicted"/>
<dbReference type="AlphaFoldDB" id="A0A4U6TI16"/>
<dbReference type="Gramene" id="TKW00219">
    <property type="protein sequence ID" value="TKW00219"/>
    <property type="gene ID" value="SEVIR_8G094200v2"/>
</dbReference>
<feature type="compositionally biased region" description="Basic and acidic residues" evidence="1">
    <location>
        <begin position="1"/>
        <end position="26"/>
    </location>
</feature>
<sequence length="138" mass="15399">MVVRVKEKEKKSEREREEERGEESRRKGGMHACSVVAASVCFLQVMRRRGRGYSAQELAPLRAALAELTSAIRAATAPAEPHPDLYPTVMCIPGFTREELLVALSYLVDGRGRGAAFLAMSEPHRALWIKHILAKQEI</sequence>
<gene>
    <name evidence="2" type="ORF">SEVIR_8G094200v2</name>
</gene>
<accession>A0A4U6TI16</accession>